<dbReference type="InterPro" id="IPR045155">
    <property type="entry name" value="Beta-lactam_cat"/>
</dbReference>
<dbReference type="Pfam" id="PF13354">
    <property type="entry name" value="Beta-lactamase2"/>
    <property type="match status" value="1"/>
</dbReference>
<organism evidence="2 3">
    <name type="scientific">Dactylosporangium siamense</name>
    <dbReference type="NCBI Taxonomy" id="685454"/>
    <lineage>
        <taxon>Bacteria</taxon>
        <taxon>Bacillati</taxon>
        <taxon>Actinomycetota</taxon>
        <taxon>Actinomycetes</taxon>
        <taxon>Micromonosporales</taxon>
        <taxon>Micromonosporaceae</taxon>
        <taxon>Dactylosporangium</taxon>
    </lineage>
</organism>
<evidence type="ECO:0000313" key="3">
    <source>
        <dbReference type="Proteomes" id="UP000660611"/>
    </source>
</evidence>
<name>A0A919UBY7_9ACTN</name>
<feature type="domain" description="Beta-lactamase class A catalytic" evidence="1">
    <location>
        <begin position="31"/>
        <end position="234"/>
    </location>
</feature>
<dbReference type="SUPFAM" id="SSF56601">
    <property type="entry name" value="beta-lactamase/transpeptidase-like"/>
    <property type="match status" value="1"/>
</dbReference>
<dbReference type="GO" id="GO:0008800">
    <property type="term" value="F:beta-lactamase activity"/>
    <property type="evidence" value="ECO:0007669"/>
    <property type="project" value="InterPro"/>
</dbReference>
<dbReference type="Gene3D" id="3.40.710.10">
    <property type="entry name" value="DD-peptidase/beta-lactamase superfamily"/>
    <property type="match status" value="1"/>
</dbReference>
<accession>A0A919UBY7</accession>
<dbReference type="Proteomes" id="UP000660611">
    <property type="component" value="Unassembled WGS sequence"/>
</dbReference>
<sequence length="257" mass="26396">MSFLEGALDGTPGLVSVSLGRLGAPPAYTRSPDAPHYAASTMKVAVLVALHRAADAGLLDLDAPVPVVNDFASVGGSRYTCDPGYDNEDEVWRRLGSSAPARWLARRMIVRSSNLATNLLIGLIGLPAVAGAWRAAGATGSVTARGIEDPVDLDNTVTAADLARLLGGIATGSVAEPASCTEMLDVLAAQEDLAIEVPGGARVAQKSGWVTGVRHAAGVVLPAGEPPYVLAVCTTGAPDGVIARLSRLAWDARKELL</sequence>
<keyword evidence="3" id="KW-1185">Reference proteome</keyword>
<gene>
    <name evidence="2" type="ORF">Dsi01nite_031590</name>
</gene>
<dbReference type="PANTHER" id="PTHR35333">
    <property type="entry name" value="BETA-LACTAMASE"/>
    <property type="match status" value="1"/>
</dbReference>
<evidence type="ECO:0000313" key="2">
    <source>
        <dbReference type="EMBL" id="GIG45118.1"/>
    </source>
</evidence>
<dbReference type="InterPro" id="IPR012338">
    <property type="entry name" value="Beta-lactam/transpept-like"/>
</dbReference>
<protein>
    <recommendedName>
        <fullName evidence="1">Beta-lactamase class A catalytic domain-containing protein</fullName>
    </recommendedName>
</protein>
<evidence type="ECO:0000259" key="1">
    <source>
        <dbReference type="Pfam" id="PF13354"/>
    </source>
</evidence>
<dbReference type="InterPro" id="IPR000871">
    <property type="entry name" value="Beta-lactam_class-A"/>
</dbReference>
<dbReference type="EMBL" id="BONQ01000050">
    <property type="protein sequence ID" value="GIG45118.1"/>
    <property type="molecule type" value="Genomic_DNA"/>
</dbReference>
<dbReference type="GO" id="GO:0046677">
    <property type="term" value="P:response to antibiotic"/>
    <property type="evidence" value="ECO:0007669"/>
    <property type="project" value="InterPro"/>
</dbReference>
<dbReference type="GO" id="GO:0030655">
    <property type="term" value="P:beta-lactam antibiotic catabolic process"/>
    <property type="evidence" value="ECO:0007669"/>
    <property type="project" value="InterPro"/>
</dbReference>
<dbReference type="PANTHER" id="PTHR35333:SF3">
    <property type="entry name" value="BETA-LACTAMASE-TYPE TRANSPEPTIDASE FOLD CONTAINING PROTEIN"/>
    <property type="match status" value="1"/>
</dbReference>
<reference evidence="2" key="1">
    <citation type="submission" date="2021-01" db="EMBL/GenBank/DDBJ databases">
        <title>Whole genome shotgun sequence of Dactylosporangium siamense NBRC 106093.</title>
        <authorList>
            <person name="Komaki H."/>
            <person name="Tamura T."/>
        </authorList>
    </citation>
    <scope>NUCLEOTIDE SEQUENCE</scope>
    <source>
        <strain evidence="2">NBRC 106093</strain>
    </source>
</reference>
<dbReference type="AlphaFoldDB" id="A0A919UBY7"/>
<proteinExistence type="predicted"/>
<comment type="caution">
    <text evidence="2">The sequence shown here is derived from an EMBL/GenBank/DDBJ whole genome shotgun (WGS) entry which is preliminary data.</text>
</comment>